<dbReference type="EMBL" id="JAHQIW010005485">
    <property type="protein sequence ID" value="KAJ1366188.1"/>
    <property type="molecule type" value="Genomic_DNA"/>
</dbReference>
<evidence type="ECO:0000259" key="2">
    <source>
        <dbReference type="Pfam" id="PF26103"/>
    </source>
</evidence>
<dbReference type="Pfam" id="PF26103">
    <property type="entry name" value="TPR_Epg5"/>
    <property type="match status" value="1"/>
</dbReference>
<proteinExistence type="predicted"/>
<evidence type="ECO:0000313" key="3">
    <source>
        <dbReference type="EMBL" id="KAJ1366188.1"/>
    </source>
</evidence>
<dbReference type="AlphaFoldDB" id="A0AAD5WDE3"/>
<feature type="domain" description="Epg5-like central TPR repeats" evidence="2">
    <location>
        <begin position="1"/>
        <end position="173"/>
    </location>
</feature>
<dbReference type="Proteomes" id="UP001196413">
    <property type="component" value="Unassembled WGS sequence"/>
</dbReference>
<feature type="signal peptide" evidence="1">
    <location>
        <begin position="1"/>
        <end position="27"/>
    </location>
</feature>
<keyword evidence="4" id="KW-1185">Reference proteome</keyword>
<sequence length="548" mass="61251">MYSMWGRYLECITRLAQLFLFITAREAFPSDAPSTIVQTDFARVFQQIVNVFSPLIAPVSSSLPPFSPSNEREAHIVLERLVQLLTVLPHNASLKPGTQNLPSLVWQFYFEKLSMLSQGSSHYFSTIESHFVRIPWAAFYPSQRGLTAMDECLATKSPHCAPFVGQVVVRVLWKDVLTYHVESEVVPQYLSTLYSVLVRIGSSTSNYIKVRASLLDLVKSLSDRGDWSTISPESVEELAQTVAVNFPHNSLTNPTDVVAVLHMIWRKTCCFIVREPFTSVALLKQTVFLRTECSLLLREGATAAPPAYNSLIADVNSVAQQHENLRAFSVVARELTVLWSRISDTKFGESLVTTWNAYLDANYESPLVLMSLNTLIGSLNVDQVVTALKVLEKTYAHISNAAKGRFEFHNKSYKQQKNFAFTTVSFPTLLHLLFAPYSPLLLRMFTIALQLACDIYNPRAVSHTTNDGRKSLPRATEGAAVLNSRINALKEVAATKTNQQFAAAFNIATPFFVQVDLHHIGSAPSLLLQCSRALYEENFLSDVEKSII</sequence>
<name>A0AAD5WDE3_PARTN</name>
<keyword evidence="1" id="KW-0732">Signal</keyword>
<protein>
    <recommendedName>
        <fullName evidence="2">Epg5-like central TPR repeats domain-containing protein</fullName>
    </recommendedName>
</protein>
<feature type="chain" id="PRO_5042080126" description="Epg5-like central TPR repeats domain-containing protein" evidence="1">
    <location>
        <begin position="28"/>
        <end position="548"/>
    </location>
</feature>
<evidence type="ECO:0000256" key="1">
    <source>
        <dbReference type="SAM" id="SignalP"/>
    </source>
</evidence>
<reference evidence="3" key="1">
    <citation type="submission" date="2021-06" db="EMBL/GenBank/DDBJ databases">
        <title>Parelaphostrongylus tenuis whole genome reference sequence.</title>
        <authorList>
            <person name="Garwood T.J."/>
            <person name="Larsen P.A."/>
            <person name="Fountain-Jones N.M."/>
            <person name="Garbe J.R."/>
            <person name="Macchietto M.G."/>
            <person name="Kania S.A."/>
            <person name="Gerhold R.W."/>
            <person name="Richards J.E."/>
            <person name="Wolf T.M."/>
        </authorList>
    </citation>
    <scope>NUCLEOTIDE SEQUENCE</scope>
    <source>
        <strain evidence="3">MNPRO001-30</strain>
        <tissue evidence="3">Meninges</tissue>
    </source>
</reference>
<gene>
    <name evidence="3" type="ORF">KIN20_026790</name>
</gene>
<evidence type="ECO:0000313" key="4">
    <source>
        <dbReference type="Proteomes" id="UP001196413"/>
    </source>
</evidence>
<organism evidence="3 4">
    <name type="scientific">Parelaphostrongylus tenuis</name>
    <name type="common">Meningeal worm</name>
    <dbReference type="NCBI Taxonomy" id="148309"/>
    <lineage>
        <taxon>Eukaryota</taxon>
        <taxon>Metazoa</taxon>
        <taxon>Ecdysozoa</taxon>
        <taxon>Nematoda</taxon>
        <taxon>Chromadorea</taxon>
        <taxon>Rhabditida</taxon>
        <taxon>Rhabditina</taxon>
        <taxon>Rhabditomorpha</taxon>
        <taxon>Strongyloidea</taxon>
        <taxon>Metastrongylidae</taxon>
        <taxon>Parelaphostrongylus</taxon>
    </lineage>
</organism>
<dbReference type="InterPro" id="IPR059030">
    <property type="entry name" value="TPR_Epg5_mid"/>
</dbReference>
<accession>A0AAD5WDE3</accession>
<comment type="caution">
    <text evidence="3">The sequence shown here is derived from an EMBL/GenBank/DDBJ whole genome shotgun (WGS) entry which is preliminary data.</text>
</comment>